<reference evidence="1 2" key="1">
    <citation type="submission" date="2018-12" db="EMBL/GenBank/DDBJ databases">
        <authorList>
            <person name="Yang E."/>
        </authorList>
    </citation>
    <scope>NUCLEOTIDE SEQUENCE [LARGE SCALE GENOMIC DNA]</scope>
    <source>
        <strain evidence="1 2">SOD</strain>
    </source>
</reference>
<accession>A0A430HC39</accession>
<sequence>MKVSTELRLPHKYNQQTKSYSWVTHPFPEPYIDMMPECPKGYSGVSETIKDTATVSEINYVCVSADPRPEPECDPCNKPGTPDSIPERKGNPIYHSTGLKEQVEVDYRSSGPGGLKFIRTYRSDRNGWEHNYLMTGMDLNKTQDSVQSFPVPQRPRSAQCYWDLGEVMGKMRCFRPIFSTLANDFSLQRGNGSVIKFGTATDRKPSSNVNDRWTPVYGADGTKIANDVYNAANDSTERYGLDGYIQTITSRGGQVLTFTYSASTGAGGVNSPPRLLQSVKDPYGRALIFTYDTAGRIDTMTTPEGGIYKYAYNVYGAVVSVTYPDEKVRTYLYNEPAHTGGANLPFSLTGIVDENGVRYATYTYDSNGQALSTEHAGGVAKYRFRYTDSTFVTEPLGAELRYDYISMFGVRRTTSQEQPAGAGSPSATKSMTYDKDANISSFTDVNGTVTAYTYNARNLELTRTQKSGTSQTIITTTTTEWHPSYRLPLRIAEPKRLTVNTYFANGDLNTRTIHATTDEDGSKGLLAIKTGSPRTWTYTYNARGQVETVTGPRTDVVDRTAYAYDGVTGDLASVTN</sequence>
<evidence type="ECO:0000313" key="2">
    <source>
        <dbReference type="Proteomes" id="UP000278085"/>
    </source>
</evidence>
<proteinExistence type="predicted"/>
<organism evidence="1 2">
    <name type="scientific">Massilia atriviolacea</name>
    <dbReference type="NCBI Taxonomy" id="2495579"/>
    <lineage>
        <taxon>Bacteria</taxon>
        <taxon>Pseudomonadati</taxon>
        <taxon>Pseudomonadota</taxon>
        <taxon>Betaproteobacteria</taxon>
        <taxon>Burkholderiales</taxon>
        <taxon>Oxalobacteraceae</taxon>
        <taxon>Telluria group</taxon>
        <taxon>Massilia</taxon>
    </lineage>
</organism>
<dbReference type="Gene3D" id="2.180.10.10">
    <property type="entry name" value="RHS repeat-associated core"/>
    <property type="match status" value="2"/>
</dbReference>
<gene>
    <name evidence="1" type="ORF">EJB06_31465</name>
</gene>
<protein>
    <submittedName>
        <fullName evidence="1">RHS repeat protein</fullName>
    </submittedName>
</protein>
<evidence type="ECO:0000313" key="1">
    <source>
        <dbReference type="EMBL" id="RSZ55061.1"/>
    </source>
</evidence>
<dbReference type="EMBL" id="RXLQ01000052">
    <property type="protein sequence ID" value="RSZ55061.1"/>
    <property type="molecule type" value="Genomic_DNA"/>
</dbReference>
<feature type="non-terminal residue" evidence="1">
    <location>
        <position position="576"/>
    </location>
</feature>
<dbReference type="NCBIfam" id="TIGR01643">
    <property type="entry name" value="YD_repeat_2x"/>
    <property type="match status" value="1"/>
</dbReference>
<comment type="caution">
    <text evidence="1">The sequence shown here is derived from an EMBL/GenBank/DDBJ whole genome shotgun (WGS) entry which is preliminary data.</text>
</comment>
<name>A0A430HC39_9BURK</name>
<dbReference type="Proteomes" id="UP000278085">
    <property type="component" value="Unassembled WGS sequence"/>
</dbReference>
<dbReference type="InterPro" id="IPR006530">
    <property type="entry name" value="YD"/>
</dbReference>
<keyword evidence="2" id="KW-1185">Reference proteome</keyword>
<dbReference type="AlphaFoldDB" id="A0A430HC39"/>